<evidence type="ECO:0000256" key="4">
    <source>
        <dbReference type="ARBA" id="ARBA00022840"/>
    </source>
</evidence>
<comment type="similarity">
    <text evidence="1">Belongs to the ABC transporter superfamily.</text>
</comment>
<dbReference type="RefSeq" id="WP_091064836.1">
    <property type="nucleotide sequence ID" value="NZ_FNCF01000004.1"/>
</dbReference>
<proteinExistence type="inferred from homology"/>
<organism evidence="6 7">
    <name type="scientific">Klenkia brasiliensis</name>
    <dbReference type="NCBI Taxonomy" id="333142"/>
    <lineage>
        <taxon>Bacteria</taxon>
        <taxon>Bacillati</taxon>
        <taxon>Actinomycetota</taxon>
        <taxon>Actinomycetes</taxon>
        <taxon>Geodermatophilales</taxon>
        <taxon>Geodermatophilaceae</taxon>
        <taxon>Klenkia</taxon>
    </lineage>
</organism>
<evidence type="ECO:0000256" key="1">
    <source>
        <dbReference type="ARBA" id="ARBA00005417"/>
    </source>
</evidence>
<dbReference type="InterPro" id="IPR050319">
    <property type="entry name" value="ABC_transp_ATP-bind"/>
</dbReference>
<dbReference type="Gene3D" id="3.40.50.300">
    <property type="entry name" value="P-loop containing nucleotide triphosphate hydrolases"/>
    <property type="match status" value="1"/>
</dbReference>
<protein>
    <submittedName>
        <fullName evidence="6">Peptide/nickel transport system ATP-binding protein</fullName>
    </submittedName>
</protein>
<evidence type="ECO:0000256" key="2">
    <source>
        <dbReference type="ARBA" id="ARBA00022448"/>
    </source>
</evidence>
<feature type="domain" description="ABC transporter" evidence="5">
    <location>
        <begin position="6"/>
        <end position="243"/>
    </location>
</feature>
<dbReference type="SMART" id="SM00382">
    <property type="entry name" value="AAA"/>
    <property type="match status" value="1"/>
</dbReference>
<dbReference type="InterPro" id="IPR017871">
    <property type="entry name" value="ABC_transporter-like_CS"/>
</dbReference>
<dbReference type="OrthoDB" id="8481147at2"/>
<keyword evidence="4 6" id="KW-0067">ATP-binding</keyword>
<gene>
    <name evidence="6" type="ORF">SAMN05660324_3198</name>
</gene>
<evidence type="ECO:0000256" key="3">
    <source>
        <dbReference type="ARBA" id="ARBA00022741"/>
    </source>
</evidence>
<dbReference type="GO" id="GO:0055085">
    <property type="term" value="P:transmembrane transport"/>
    <property type="evidence" value="ECO:0007669"/>
    <property type="project" value="UniProtKB-ARBA"/>
</dbReference>
<dbReference type="Proteomes" id="UP000198863">
    <property type="component" value="Unassembled WGS sequence"/>
</dbReference>
<keyword evidence="3" id="KW-0547">Nucleotide-binding</keyword>
<dbReference type="InterPro" id="IPR027417">
    <property type="entry name" value="P-loop_NTPase"/>
</dbReference>
<sequence length="254" mass="27230">MTEPLLQARGLVRRYRGTTALDDVSLQLRAGERLAVVGESGSGKSTLARLLLALDTPDAGTVALDGRPVRPGSPRSLRWFRRRVQTVPQDPGRSFNPRMRVGEAVAEPLACLQVHGDHTARVAELLVAVGLEPDAAHRWPHEFSGGQRQRLAVARALAPRPDVLVADEPVSALDVVVRLQVVDLLARLSAAEGLALVVVSHDLGVVQRLCERVLVLDAGRVVEQGPVGQVFTAPRSEVTGRLLDAVPVLDPVTA</sequence>
<evidence type="ECO:0000313" key="7">
    <source>
        <dbReference type="Proteomes" id="UP000198863"/>
    </source>
</evidence>
<evidence type="ECO:0000313" key="6">
    <source>
        <dbReference type="EMBL" id="SDG62563.1"/>
    </source>
</evidence>
<reference evidence="7" key="1">
    <citation type="submission" date="2016-10" db="EMBL/GenBank/DDBJ databases">
        <authorList>
            <person name="Varghese N."/>
            <person name="Submissions S."/>
        </authorList>
    </citation>
    <scope>NUCLEOTIDE SEQUENCE [LARGE SCALE GENOMIC DNA]</scope>
    <source>
        <strain evidence="7">DSM 44526</strain>
    </source>
</reference>
<dbReference type="PANTHER" id="PTHR43776:SF7">
    <property type="entry name" value="D,D-DIPEPTIDE TRANSPORT ATP-BINDING PROTEIN DDPF-RELATED"/>
    <property type="match status" value="1"/>
</dbReference>
<dbReference type="EMBL" id="FNCF01000004">
    <property type="protein sequence ID" value="SDG62563.1"/>
    <property type="molecule type" value="Genomic_DNA"/>
</dbReference>
<dbReference type="InterPro" id="IPR003439">
    <property type="entry name" value="ABC_transporter-like_ATP-bd"/>
</dbReference>
<dbReference type="PROSITE" id="PS00211">
    <property type="entry name" value="ABC_TRANSPORTER_1"/>
    <property type="match status" value="1"/>
</dbReference>
<dbReference type="InterPro" id="IPR003593">
    <property type="entry name" value="AAA+_ATPase"/>
</dbReference>
<keyword evidence="7" id="KW-1185">Reference proteome</keyword>
<dbReference type="PROSITE" id="PS50893">
    <property type="entry name" value="ABC_TRANSPORTER_2"/>
    <property type="match status" value="1"/>
</dbReference>
<keyword evidence="2" id="KW-0813">Transport</keyword>
<dbReference type="SUPFAM" id="SSF52540">
    <property type="entry name" value="P-loop containing nucleoside triphosphate hydrolases"/>
    <property type="match status" value="1"/>
</dbReference>
<dbReference type="AlphaFoldDB" id="A0A1G7VS46"/>
<name>A0A1G7VS46_9ACTN</name>
<dbReference type="PANTHER" id="PTHR43776">
    <property type="entry name" value="TRANSPORT ATP-BINDING PROTEIN"/>
    <property type="match status" value="1"/>
</dbReference>
<evidence type="ECO:0000259" key="5">
    <source>
        <dbReference type="PROSITE" id="PS50893"/>
    </source>
</evidence>
<accession>A0A1G7VS46</accession>
<dbReference type="GO" id="GO:0005524">
    <property type="term" value="F:ATP binding"/>
    <property type="evidence" value="ECO:0007669"/>
    <property type="project" value="UniProtKB-KW"/>
</dbReference>
<dbReference type="CDD" id="cd03257">
    <property type="entry name" value="ABC_NikE_OppD_transporters"/>
    <property type="match status" value="1"/>
</dbReference>
<dbReference type="Pfam" id="PF00005">
    <property type="entry name" value="ABC_tran"/>
    <property type="match status" value="1"/>
</dbReference>
<dbReference type="GO" id="GO:0016887">
    <property type="term" value="F:ATP hydrolysis activity"/>
    <property type="evidence" value="ECO:0007669"/>
    <property type="project" value="InterPro"/>
</dbReference>